<protein>
    <submittedName>
        <fullName evidence="3">Uncharacterized protein</fullName>
    </submittedName>
</protein>
<sequence length="632" mass="68415">MPDKIAKVFPPLKRIAFFKNSDSSEISDVDRKNSLSMTNAMGPSQNSQNSPLLDGEAKGRRSKSSMGSSVGVNSTVREITETWTLIVMKMKWSLLALGLNVLLILFLTKLQGGLFVSIDMSIVENYGGVVVELVLLICNIISIWSLEEAASCVFGFLLCQKNGFSLAVCGYLQVSSFGKLGFSQTLSLTSPSRKILSRISIIWITIESLKLLTPFSAISLKWIAAGAFNDVSDCAYFIQDPKIGPVDRNWPNLDTEAGVGEYVFGSSLGVVRSEISDVNFTTAQYPPALISAVNNGDTVLGPGFTVDIYTTCSCANGVDPESLIDAGVDPSQGTATASNFFKLNQKMGLTFGMVNSSQEITISNVLSGVDLCGGNGNNTLYPLVCSTVLNNHQSATLEIQFMTDGTTASIAPNTVSLVESTGQADIETWLSFGMQAIIEGPTSLYFTPPTVPGSLTTLLWWTSPNLISIDRALVAAGIETMYAILFKAAVQRTYTPMATQCLRKNTLTSHQTVIGMGREGYYVTMVMLAIQWTISICSVGAFVLWFFTLHPIGPAVRATQESVYLMTLLTSSPHLGIGLNDLCNAETYAIWHKLDVVCRIGESLDTLENDIGKIVVDRPQMVRGIQNGKKYF</sequence>
<proteinExistence type="predicted"/>
<feature type="transmembrane region" description="Helical" evidence="2">
    <location>
        <begin position="126"/>
        <end position="146"/>
    </location>
</feature>
<feature type="compositionally biased region" description="Polar residues" evidence="1">
    <location>
        <begin position="35"/>
        <end position="51"/>
    </location>
</feature>
<accession>A0AAD5SQY7</accession>
<comment type="caution">
    <text evidence="3">The sequence shown here is derived from an EMBL/GenBank/DDBJ whole genome shotgun (WGS) entry which is preliminary data.</text>
</comment>
<name>A0AAD5SQY7_9FUNG</name>
<keyword evidence="2" id="KW-1133">Transmembrane helix</keyword>
<reference evidence="3" key="1">
    <citation type="submission" date="2020-05" db="EMBL/GenBank/DDBJ databases">
        <title>Phylogenomic resolution of chytrid fungi.</title>
        <authorList>
            <person name="Stajich J.E."/>
            <person name="Amses K."/>
            <person name="Simmons R."/>
            <person name="Seto K."/>
            <person name="Myers J."/>
            <person name="Bonds A."/>
            <person name="Quandt C.A."/>
            <person name="Barry K."/>
            <person name="Liu P."/>
            <person name="Grigoriev I."/>
            <person name="Longcore J.E."/>
            <person name="James T.Y."/>
        </authorList>
    </citation>
    <scope>NUCLEOTIDE SEQUENCE</scope>
    <source>
        <strain evidence="3">JEL0513</strain>
    </source>
</reference>
<evidence type="ECO:0000256" key="1">
    <source>
        <dbReference type="SAM" id="MobiDB-lite"/>
    </source>
</evidence>
<dbReference type="EMBL" id="JADGJH010002815">
    <property type="protein sequence ID" value="KAJ3094668.1"/>
    <property type="molecule type" value="Genomic_DNA"/>
</dbReference>
<keyword evidence="4" id="KW-1185">Reference proteome</keyword>
<dbReference type="Proteomes" id="UP001211907">
    <property type="component" value="Unassembled WGS sequence"/>
</dbReference>
<keyword evidence="2" id="KW-0472">Membrane</keyword>
<evidence type="ECO:0000313" key="4">
    <source>
        <dbReference type="Proteomes" id="UP001211907"/>
    </source>
</evidence>
<dbReference type="AlphaFoldDB" id="A0AAD5SQY7"/>
<evidence type="ECO:0000313" key="3">
    <source>
        <dbReference type="EMBL" id="KAJ3094668.1"/>
    </source>
</evidence>
<feature type="transmembrane region" description="Helical" evidence="2">
    <location>
        <begin position="521"/>
        <end position="547"/>
    </location>
</feature>
<feature type="region of interest" description="Disordered" evidence="1">
    <location>
        <begin position="35"/>
        <end position="70"/>
    </location>
</feature>
<gene>
    <name evidence="3" type="ORF">HK100_006065</name>
</gene>
<evidence type="ECO:0000256" key="2">
    <source>
        <dbReference type="SAM" id="Phobius"/>
    </source>
</evidence>
<feature type="transmembrane region" description="Helical" evidence="2">
    <location>
        <begin position="94"/>
        <end position="114"/>
    </location>
</feature>
<keyword evidence="2" id="KW-0812">Transmembrane</keyword>
<organism evidence="3 4">
    <name type="scientific">Physocladia obscura</name>
    <dbReference type="NCBI Taxonomy" id="109957"/>
    <lineage>
        <taxon>Eukaryota</taxon>
        <taxon>Fungi</taxon>
        <taxon>Fungi incertae sedis</taxon>
        <taxon>Chytridiomycota</taxon>
        <taxon>Chytridiomycota incertae sedis</taxon>
        <taxon>Chytridiomycetes</taxon>
        <taxon>Chytridiales</taxon>
        <taxon>Chytriomycetaceae</taxon>
        <taxon>Physocladia</taxon>
    </lineage>
</organism>